<feature type="chain" id="PRO_5005222722" evidence="2">
    <location>
        <begin position="19"/>
        <end position="152"/>
    </location>
</feature>
<dbReference type="InterPro" id="IPR008509">
    <property type="entry name" value="MOT2/MFSD5"/>
</dbReference>
<keyword evidence="1" id="KW-0472">Membrane</keyword>
<protein>
    <submittedName>
        <fullName evidence="3">Uncharacterized protein</fullName>
    </submittedName>
</protein>
<feature type="transmembrane region" description="Helical" evidence="1">
    <location>
        <begin position="7"/>
        <end position="27"/>
    </location>
</feature>
<accession>A0A0H5QP06</accession>
<dbReference type="Pfam" id="PF05631">
    <property type="entry name" value="MFS_5"/>
    <property type="match status" value="1"/>
</dbReference>
<keyword evidence="1" id="KW-1133">Transmembrane helix</keyword>
<dbReference type="GO" id="GO:0016020">
    <property type="term" value="C:membrane"/>
    <property type="evidence" value="ECO:0007669"/>
    <property type="project" value="InterPro"/>
</dbReference>
<keyword evidence="2" id="KW-0732">Signal</keyword>
<dbReference type="AlphaFoldDB" id="A0A0H5QP06"/>
<sequence>MASWPSSLGLLPIPLTISLAPLAHLMWPLSYWRSGPQHFTLKVNSCSNHVQITFSLFTITLFWDENYGDSSVEIETSFKNAIEHLRQSPETLSLGIVQSLFESSMYIFVSTMSFSELSVVILKMMHRSSYGPRRWTHRWIAPFSMDGSSPAL</sequence>
<dbReference type="GO" id="GO:0015098">
    <property type="term" value="F:molybdate ion transmembrane transporter activity"/>
    <property type="evidence" value="ECO:0007669"/>
    <property type="project" value="InterPro"/>
</dbReference>
<dbReference type="EMBL" id="HACM01002684">
    <property type="protein sequence ID" value="CRZ03126.1"/>
    <property type="molecule type" value="Transcribed_RNA"/>
</dbReference>
<name>A0A0H5QP06_9EUKA</name>
<keyword evidence="1" id="KW-0812">Transmembrane</keyword>
<organism evidence="3">
    <name type="scientific">Spongospora subterranea</name>
    <dbReference type="NCBI Taxonomy" id="70186"/>
    <lineage>
        <taxon>Eukaryota</taxon>
        <taxon>Sar</taxon>
        <taxon>Rhizaria</taxon>
        <taxon>Endomyxa</taxon>
        <taxon>Phytomyxea</taxon>
        <taxon>Plasmodiophorida</taxon>
        <taxon>Plasmodiophoridae</taxon>
        <taxon>Spongospora</taxon>
    </lineage>
</organism>
<proteinExistence type="predicted"/>
<evidence type="ECO:0000256" key="2">
    <source>
        <dbReference type="SAM" id="SignalP"/>
    </source>
</evidence>
<evidence type="ECO:0000256" key="1">
    <source>
        <dbReference type="SAM" id="Phobius"/>
    </source>
</evidence>
<reference evidence="3" key="1">
    <citation type="submission" date="2015-04" db="EMBL/GenBank/DDBJ databases">
        <title>The genome sequence of the plant pathogenic Rhizarian Plasmodiophora brassicae reveals insights in its biotrophic life cycle and the origin of chitin synthesis.</title>
        <authorList>
            <person name="Schwelm A."/>
            <person name="Fogelqvist J."/>
            <person name="Knaust A."/>
            <person name="Julke S."/>
            <person name="Lilja T."/>
            <person name="Dhandapani V."/>
            <person name="Bonilla-Rosso G."/>
            <person name="Karlsson M."/>
            <person name="Shevchenko A."/>
            <person name="Choi S.R."/>
            <person name="Kim H.G."/>
            <person name="Park J.Y."/>
            <person name="Lim Y.P."/>
            <person name="Ludwig-Muller J."/>
            <person name="Dixelius C."/>
        </authorList>
    </citation>
    <scope>NUCLEOTIDE SEQUENCE</scope>
    <source>
        <tissue evidence="3">Potato root galls</tissue>
    </source>
</reference>
<feature type="signal peptide" evidence="2">
    <location>
        <begin position="1"/>
        <end position="18"/>
    </location>
</feature>
<evidence type="ECO:0000313" key="3">
    <source>
        <dbReference type="EMBL" id="CRZ03126.1"/>
    </source>
</evidence>